<evidence type="ECO:0000259" key="10">
    <source>
        <dbReference type="PROSITE" id="PS51384"/>
    </source>
</evidence>
<keyword evidence="5" id="KW-0479">Metal-binding</keyword>
<evidence type="ECO:0000256" key="6">
    <source>
        <dbReference type="ARBA" id="ARBA00023002"/>
    </source>
</evidence>
<evidence type="ECO:0000256" key="8">
    <source>
        <dbReference type="ARBA" id="ARBA00023014"/>
    </source>
</evidence>
<dbReference type="PANTHER" id="PTHR47354">
    <property type="entry name" value="NADH OXIDOREDUCTASE HCR"/>
    <property type="match status" value="1"/>
</dbReference>
<evidence type="ECO:0000256" key="2">
    <source>
        <dbReference type="ARBA" id="ARBA00022630"/>
    </source>
</evidence>
<sequence>MPDVTPLTLRVAQTRQFSPLIRQLCLQAEDGAALPGYTPGAHIQVRVRLADGREDWRHYSLIELTGHEQARKTPASYTIAVRLEEAGRGGSRFMHEGLQEGSVVQVLPPRNDFPMHDGAPGAVLAAGGIGVTPLASMAAARRAAGQPVRMVYAGRQRSQMAFLDELQSLLGDALEVHADDERGAALDAQALVAACSADEHLYVCGPQVMLDAVLAAAQAQGMARERVHFELFAAPAAEAGDGAFEIVLAQSGQTLTVQAGQTILDCLLANGHDPMFDCQRGECGVCAVDVLEGEVDHRDYVLSPSEKDSNKVIQICISRAKSPRLVLDM</sequence>
<dbReference type="Gene3D" id="3.40.50.80">
    <property type="entry name" value="Nucleotide-binding domain of ferredoxin-NADP reductase (FNR) module"/>
    <property type="match status" value="1"/>
</dbReference>
<dbReference type="SUPFAM" id="SSF54292">
    <property type="entry name" value="2Fe-2S ferredoxin-like"/>
    <property type="match status" value="1"/>
</dbReference>
<gene>
    <name evidence="11" type="ORF">CK621_02490</name>
</gene>
<proteinExistence type="predicted"/>
<evidence type="ECO:0000256" key="1">
    <source>
        <dbReference type="ARBA" id="ARBA00001917"/>
    </source>
</evidence>
<keyword evidence="6" id="KW-0560">Oxidoreductase</keyword>
<dbReference type="InterPro" id="IPR039261">
    <property type="entry name" value="FNR_nucleotide-bd"/>
</dbReference>
<evidence type="ECO:0000256" key="5">
    <source>
        <dbReference type="ARBA" id="ARBA00022723"/>
    </source>
</evidence>
<organism evidence="11 12">
    <name type="scientific">Vandammella animalimorsus</name>
    <dbReference type="NCBI Taxonomy" id="2029117"/>
    <lineage>
        <taxon>Bacteria</taxon>
        <taxon>Pseudomonadati</taxon>
        <taxon>Pseudomonadota</taxon>
        <taxon>Betaproteobacteria</taxon>
        <taxon>Burkholderiales</taxon>
        <taxon>Comamonadaceae</taxon>
        <taxon>Vandammella</taxon>
    </lineage>
</organism>
<dbReference type="InterPro" id="IPR036010">
    <property type="entry name" value="2Fe-2S_ferredoxin-like_sf"/>
</dbReference>
<dbReference type="GO" id="GO:0016491">
    <property type="term" value="F:oxidoreductase activity"/>
    <property type="evidence" value="ECO:0007669"/>
    <property type="project" value="UniProtKB-KW"/>
</dbReference>
<dbReference type="InterPro" id="IPR001041">
    <property type="entry name" value="2Fe-2S_ferredoxin-type"/>
</dbReference>
<dbReference type="InterPro" id="IPR050415">
    <property type="entry name" value="MRET"/>
</dbReference>
<dbReference type="RefSeq" id="WP_095551143.1">
    <property type="nucleotide sequence ID" value="NZ_NSJE01000003.1"/>
</dbReference>
<dbReference type="SUPFAM" id="SSF63380">
    <property type="entry name" value="Riboflavin synthase domain-like"/>
    <property type="match status" value="1"/>
</dbReference>
<dbReference type="PROSITE" id="PS51085">
    <property type="entry name" value="2FE2S_FER_2"/>
    <property type="match status" value="1"/>
</dbReference>
<dbReference type="CDD" id="cd00207">
    <property type="entry name" value="fer2"/>
    <property type="match status" value="1"/>
</dbReference>
<dbReference type="PROSITE" id="PS00197">
    <property type="entry name" value="2FE2S_FER_1"/>
    <property type="match status" value="1"/>
</dbReference>
<dbReference type="InterPro" id="IPR017927">
    <property type="entry name" value="FAD-bd_FR_type"/>
</dbReference>
<keyword evidence="4" id="KW-0001">2Fe-2S</keyword>
<dbReference type="InterPro" id="IPR017938">
    <property type="entry name" value="Riboflavin_synthase-like_b-brl"/>
</dbReference>
<evidence type="ECO:0000256" key="4">
    <source>
        <dbReference type="ARBA" id="ARBA00022714"/>
    </source>
</evidence>
<feature type="domain" description="2Fe-2S ferredoxin-type" evidence="9">
    <location>
        <begin position="244"/>
        <end position="329"/>
    </location>
</feature>
<evidence type="ECO:0000256" key="7">
    <source>
        <dbReference type="ARBA" id="ARBA00023004"/>
    </source>
</evidence>
<reference evidence="11 12" key="1">
    <citation type="submission" date="2017-08" db="EMBL/GenBank/DDBJ databases">
        <title>WGS of Clinical strains of the CDC Group NO-1 linked to zoonotic infections in humans.</title>
        <authorList>
            <person name="Bernier A.-M."/>
            <person name="Bernard K."/>
        </authorList>
    </citation>
    <scope>NUCLEOTIDE SEQUENCE [LARGE SCALE GENOMIC DNA]</scope>
    <source>
        <strain evidence="11 12">NML120219</strain>
    </source>
</reference>
<comment type="caution">
    <text evidence="11">The sequence shown here is derived from an EMBL/GenBank/DDBJ whole genome shotgun (WGS) entry which is preliminary data.</text>
</comment>
<keyword evidence="2" id="KW-0285">Flavoprotein</keyword>
<dbReference type="InterPro" id="IPR006058">
    <property type="entry name" value="2Fe2S_fd_BS"/>
</dbReference>
<evidence type="ECO:0000256" key="3">
    <source>
        <dbReference type="ARBA" id="ARBA00022643"/>
    </source>
</evidence>
<dbReference type="GO" id="GO:0051537">
    <property type="term" value="F:2 iron, 2 sulfur cluster binding"/>
    <property type="evidence" value="ECO:0007669"/>
    <property type="project" value="UniProtKB-KW"/>
</dbReference>
<dbReference type="CDD" id="cd06185">
    <property type="entry name" value="PDR_like"/>
    <property type="match status" value="1"/>
</dbReference>
<dbReference type="PROSITE" id="PS51384">
    <property type="entry name" value="FAD_FR"/>
    <property type="match status" value="1"/>
</dbReference>
<dbReference type="Pfam" id="PF00111">
    <property type="entry name" value="Fer2"/>
    <property type="match status" value="1"/>
</dbReference>
<dbReference type="Gene3D" id="2.40.30.10">
    <property type="entry name" value="Translation factors"/>
    <property type="match status" value="1"/>
</dbReference>
<keyword evidence="7" id="KW-0408">Iron</keyword>
<name>A0A2A2B185_9BURK</name>
<comment type="cofactor">
    <cofactor evidence="1">
        <name>FMN</name>
        <dbReference type="ChEBI" id="CHEBI:58210"/>
    </cofactor>
</comment>
<dbReference type="InterPro" id="IPR054582">
    <property type="entry name" value="DmmA-like_N"/>
</dbReference>
<evidence type="ECO:0000313" key="12">
    <source>
        <dbReference type="Proteomes" id="UP000218439"/>
    </source>
</evidence>
<dbReference type="GO" id="GO:0046872">
    <property type="term" value="F:metal ion binding"/>
    <property type="evidence" value="ECO:0007669"/>
    <property type="project" value="UniProtKB-KW"/>
</dbReference>
<dbReference type="Gene3D" id="3.10.20.30">
    <property type="match status" value="1"/>
</dbReference>
<dbReference type="SUPFAM" id="SSF52343">
    <property type="entry name" value="Ferredoxin reductase-like, C-terminal NADP-linked domain"/>
    <property type="match status" value="1"/>
</dbReference>
<dbReference type="InterPro" id="IPR012675">
    <property type="entry name" value="Beta-grasp_dom_sf"/>
</dbReference>
<keyword evidence="3" id="KW-0288">FMN</keyword>
<keyword evidence="8" id="KW-0411">Iron-sulfur</keyword>
<dbReference type="Pfam" id="PF22290">
    <property type="entry name" value="DmmA-like_N"/>
    <property type="match status" value="1"/>
</dbReference>
<protein>
    <submittedName>
        <fullName evidence="11">Oxidoreductase</fullName>
    </submittedName>
</protein>
<dbReference type="Proteomes" id="UP000218439">
    <property type="component" value="Unassembled WGS sequence"/>
</dbReference>
<feature type="domain" description="FAD-binding FR-type" evidence="10">
    <location>
        <begin position="4"/>
        <end position="116"/>
    </location>
</feature>
<dbReference type="PANTHER" id="PTHR47354:SF2">
    <property type="entry name" value="BLR2392 PROTEIN"/>
    <property type="match status" value="1"/>
</dbReference>
<evidence type="ECO:0000259" key="9">
    <source>
        <dbReference type="PROSITE" id="PS51085"/>
    </source>
</evidence>
<evidence type="ECO:0000313" key="11">
    <source>
        <dbReference type="EMBL" id="PAT43739.1"/>
    </source>
</evidence>
<dbReference type="EMBL" id="NSJE01000003">
    <property type="protein sequence ID" value="PAT43739.1"/>
    <property type="molecule type" value="Genomic_DNA"/>
</dbReference>
<accession>A0A2A2B185</accession>
<dbReference type="AlphaFoldDB" id="A0A2A2B185"/>